<dbReference type="OrthoDB" id="5294870at2"/>
<dbReference type="EMBL" id="FOQG01000003">
    <property type="protein sequence ID" value="SFH88159.1"/>
    <property type="molecule type" value="Genomic_DNA"/>
</dbReference>
<evidence type="ECO:0000313" key="3">
    <source>
        <dbReference type="Proteomes" id="UP000198649"/>
    </source>
</evidence>
<dbReference type="SUPFAM" id="SSF54909">
    <property type="entry name" value="Dimeric alpha+beta barrel"/>
    <property type="match status" value="1"/>
</dbReference>
<protein>
    <recommendedName>
        <fullName evidence="1">EthD domain-containing protein</fullName>
    </recommendedName>
</protein>
<dbReference type="Proteomes" id="UP000198649">
    <property type="component" value="Unassembled WGS sequence"/>
</dbReference>
<dbReference type="RefSeq" id="WP_091110756.1">
    <property type="nucleotide sequence ID" value="NZ_BKAF01000049.1"/>
</dbReference>
<sequence>MHRLTIEYAAPADVEAFEAHYRDVHVPLVGGLPGLRRFVTSHPRGLGGDAPYLIAELWFDDAETMAAALRTPEMGATATDADALCAATGVASRLMFTGDLVDHL</sequence>
<name>A0A1I3DNK0_9ACTN</name>
<accession>A0A1I3DNK0</accession>
<proteinExistence type="predicted"/>
<gene>
    <name evidence="2" type="ORF">SAMN05216561_1034</name>
</gene>
<dbReference type="InterPro" id="IPR011008">
    <property type="entry name" value="Dimeric_a/b-barrel"/>
</dbReference>
<dbReference type="NCBIfam" id="TIGR02118">
    <property type="entry name" value="EthD family reductase"/>
    <property type="match status" value="1"/>
</dbReference>
<dbReference type="STRING" id="1005945.SAMN05216561_1034"/>
<dbReference type="Gene3D" id="3.30.70.100">
    <property type="match status" value="1"/>
</dbReference>
<dbReference type="AlphaFoldDB" id="A0A1I3DNK0"/>
<evidence type="ECO:0000259" key="1">
    <source>
        <dbReference type="Pfam" id="PF07110"/>
    </source>
</evidence>
<dbReference type="Pfam" id="PF07110">
    <property type="entry name" value="EthD"/>
    <property type="match status" value="1"/>
</dbReference>
<feature type="domain" description="EthD" evidence="1">
    <location>
        <begin position="12"/>
        <end position="80"/>
    </location>
</feature>
<organism evidence="2 3">
    <name type="scientific">Nocardioides psychrotolerans</name>
    <dbReference type="NCBI Taxonomy" id="1005945"/>
    <lineage>
        <taxon>Bacteria</taxon>
        <taxon>Bacillati</taxon>
        <taxon>Actinomycetota</taxon>
        <taxon>Actinomycetes</taxon>
        <taxon>Propionibacteriales</taxon>
        <taxon>Nocardioidaceae</taxon>
        <taxon>Nocardioides</taxon>
    </lineage>
</organism>
<evidence type="ECO:0000313" key="2">
    <source>
        <dbReference type="EMBL" id="SFH88159.1"/>
    </source>
</evidence>
<keyword evidence="3" id="KW-1185">Reference proteome</keyword>
<reference evidence="2 3" key="1">
    <citation type="submission" date="2016-10" db="EMBL/GenBank/DDBJ databases">
        <authorList>
            <person name="de Groot N.N."/>
        </authorList>
    </citation>
    <scope>NUCLEOTIDE SEQUENCE [LARGE SCALE GENOMIC DNA]</scope>
    <source>
        <strain evidence="2 3">CGMCC 1.11156</strain>
    </source>
</reference>
<dbReference type="GO" id="GO:0016491">
    <property type="term" value="F:oxidoreductase activity"/>
    <property type="evidence" value="ECO:0007669"/>
    <property type="project" value="InterPro"/>
</dbReference>
<dbReference type="InterPro" id="IPR009799">
    <property type="entry name" value="EthD_dom"/>
</dbReference>